<comment type="caution">
    <text evidence="1">The sequence shown here is derived from an EMBL/GenBank/DDBJ whole genome shotgun (WGS) entry which is preliminary data.</text>
</comment>
<dbReference type="SUPFAM" id="SSF53335">
    <property type="entry name" value="S-adenosyl-L-methionine-dependent methyltransferases"/>
    <property type="match status" value="1"/>
</dbReference>
<dbReference type="GO" id="GO:0032259">
    <property type="term" value="P:methylation"/>
    <property type="evidence" value="ECO:0007669"/>
    <property type="project" value="UniProtKB-KW"/>
</dbReference>
<gene>
    <name evidence="1" type="ORF">KIH74_34965</name>
</gene>
<dbReference type="CDD" id="cd02440">
    <property type="entry name" value="AdoMet_MTases"/>
    <property type="match status" value="1"/>
</dbReference>
<dbReference type="Proteomes" id="UP001197247">
    <property type="component" value="Unassembled WGS sequence"/>
</dbReference>
<sequence length="317" mass="35321">MRIRPRARFTAQAMQAANLLYRRPVLADEIAGPASAHAAAVSSLLHRDRGVVLDLGCGTGRMLGEVAGLRPRWDLYGVDWQLHLIRYAAQVRPGPTYERRDIRHVDIGRYADVITCIDVLNDIPPRAVKDVLRTIARHSRPGTLLLTQLTPPTRPLVTRTLATPTPLNLLPRRQARDEPEHTQQIHSVLGELTVTTRTTVSGVRNSCETIHRSWFFEDGSSVQDTFRRWPLQPDDLAGRLARLGFAPHHGLQHGHGSAGDLRVHVFTGKSPAAATTRIPRARRQHQVHLSYRFSALSRSMPAVIPHHDVLQIGAITS</sequence>
<dbReference type="InterPro" id="IPR029063">
    <property type="entry name" value="SAM-dependent_MTases_sf"/>
</dbReference>
<name>A0ABS5TTR5_9ACTN</name>
<dbReference type="Gene3D" id="3.40.50.150">
    <property type="entry name" value="Vaccinia Virus protein VP39"/>
    <property type="match status" value="1"/>
</dbReference>
<protein>
    <submittedName>
        <fullName evidence="1">Class I SAM-dependent methyltransferase</fullName>
    </submittedName>
</protein>
<accession>A0ABS5TTR5</accession>
<proteinExistence type="predicted"/>
<dbReference type="RefSeq" id="WP_214160739.1">
    <property type="nucleotide sequence ID" value="NZ_JAHBAY010000025.1"/>
</dbReference>
<dbReference type="GO" id="GO:0008168">
    <property type="term" value="F:methyltransferase activity"/>
    <property type="evidence" value="ECO:0007669"/>
    <property type="project" value="UniProtKB-KW"/>
</dbReference>
<evidence type="ECO:0000313" key="1">
    <source>
        <dbReference type="EMBL" id="MBT0774199.1"/>
    </source>
</evidence>
<keyword evidence="2" id="KW-1185">Reference proteome</keyword>
<reference evidence="1 2" key="1">
    <citation type="submission" date="2021-05" db="EMBL/GenBank/DDBJ databases">
        <title>Kineosporia and Streptomyces sp. nov. two new marine actinobacteria isolated from Coral.</title>
        <authorList>
            <person name="Buangrab K."/>
            <person name="Sutthacheep M."/>
            <person name="Yeemin T."/>
            <person name="Harunari E."/>
            <person name="Igarashi Y."/>
            <person name="Kanchanasin P."/>
            <person name="Tanasupawat S."/>
            <person name="Phongsopitanun W."/>
        </authorList>
    </citation>
    <scope>NUCLEOTIDE SEQUENCE [LARGE SCALE GENOMIC DNA]</scope>
    <source>
        <strain evidence="1 2">J2-2</strain>
    </source>
</reference>
<evidence type="ECO:0000313" key="2">
    <source>
        <dbReference type="Proteomes" id="UP001197247"/>
    </source>
</evidence>
<organism evidence="1 2">
    <name type="scientific">Kineosporia corallincola</name>
    <dbReference type="NCBI Taxonomy" id="2835133"/>
    <lineage>
        <taxon>Bacteria</taxon>
        <taxon>Bacillati</taxon>
        <taxon>Actinomycetota</taxon>
        <taxon>Actinomycetes</taxon>
        <taxon>Kineosporiales</taxon>
        <taxon>Kineosporiaceae</taxon>
        <taxon>Kineosporia</taxon>
    </lineage>
</organism>
<keyword evidence="1" id="KW-0808">Transferase</keyword>
<dbReference type="Pfam" id="PF13489">
    <property type="entry name" value="Methyltransf_23"/>
    <property type="match status" value="1"/>
</dbReference>
<keyword evidence="1" id="KW-0489">Methyltransferase</keyword>
<dbReference type="EMBL" id="JAHBAY010000025">
    <property type="protein sequence ID" value="MBT0774199.1"/>
    <property type="molecule type" value="Genomic_DNA"/>
</dbReference>